<proteinExistence type="predicted"/>
<dbReference type="GO" id="GO:0006629">
    <property type="term" value="P:lipid metabolic process"/>
    <property type="evidence" value="ECO:0007669"/>
    <property type="project" value="InterPro"/>
</dbReference>
<dbReference type="PANTHER" id="PTHR45856">
    <property type="entry name" value="ALPHA/BETA-HYDROLASES SUPERFAMILY PROTEIN"/>
    <property type="match status" value="1"/>
</dbReference>
<evidence type="ECO:0000256" key="1">
    <source>
        <dbReference type="SAM" id="SignalP"/>
    </source>
</evidence>
<organism evidence="3 4">
    <name type="scientific">Mucor circinelloides f. lusitanicus</name>
    <name type="common">Mucor racemosus var. lusitanicus</name>
    <dbReference type="NCBI Taxonomy" id="29924"/>
    <lineage>
        <taxon>Eukaryota</taxon>
        <taxon>Fungi</taxon>
        <taxon>Fungi incertae sedis</taxon>
        <taxon>Mucoromycota</taxon>
        <taxon>Mucoromycotina</taxon>
        <taxon>Mucoromycetes</taxon>
        <taxon>Mucorales</taxon>
        <taxon>Mucorineae</taxon>
        <taxon>Mucoraceae</taxon>
        <taxon>Mucor</taxon>
    </lineage>
</organism>
<keyword evidence="3" id="KW-0378">Hydrolase</keyword>
<dbReference type="InterPro" id="IPR029058">
    <property type="entry name" value="AB_hydrolase_fold"/>
</dbReference>
<sequence>MIFRNLIILLLATAAIQCQQLLPPSILGTNPSLDPFKALAPIIETVTNLAHLADVLLRSMSYHRELGKEESSLPNAPKTYTYNSTSDVYREAVLYSKLCAASNCKASYDKWDCGENCNSTVPDGVVIRAFATHPLGIHGYVLRSQKEKKLFVMLRTDSSIRDKILNLQRKLVPHPRIPGAKVQLGLLSAMINIRDIVYRTIRDQLKLHPDYQVRVAGHSYGAGIGSLLTVDLAQRLPQLNSTNLAAYLLGKPRVGNPVYAAYVAEKNITIKRFVQAADDLSHLPSIADGYAHEGDEYWLSSNTTQQIVLCPGPYETKNCSSSLGFGEADDHYTYFGVSQTCEDNIYNVY</sequence>
<feature type="signal peptide" evidence="1">
    <location>
        <begin position="1"/>
        <end position="18"/>
    </location>
</feature>
<evidence type="ECO:0000259" key="2">
    <source>
        <dbReference type="Pfam" id="PF01764"/>
    </source>
</evidence>
<dbReference type="Gene3D" id="3.40.50.1820">
    <property type="entry name" value="alpha/beta hydrolase"/>
    <property type="match status" value="1"/>
</dbReference>
<evidence type="ECO:0000313" key="4">
    <source>
        <dbReference type="Proteomes" id="UP000469890"/>
    </source>
</evidence>
<evidence type="ECO:0000313" key="3">
    <source>
        <dbReference type="EMBL" id="KAF1799437.1"/>
    </source>
</evidence>
<dbReference type="CDD" id="cd00519">
    <property type="entry name" value="Lipase_3"/>
    <property type="match status" value="1"/>
</dbReference>
<comment type="caution">
    <text evidence="3">The sequence shown here is derived from an EMBL/GenBank/DDBJ whole genome shotgun (WGS) entry which is preliminary data.</text>
</comment>
<gene>
    <name evidence="3" type="ORF">FB192DRAFT_1459909</name>
</gene>
<keyword evidence="1" id="KW-0732">Signal</keyword>
<feature type="chain" id="PRO_5034484903" evidence="1">
    <location>
        <begin position="19"/>
        <end position="349"/>
    </location>
</feature>
<dbReference type="GO" id="GO:0016787">
    <property type="term" value="F:hydrolase activity"/>
    <property type="evidence" value="ECO:0007669"/>
    <property type="project" value="UniProtKB-KW"/>
</dbReference>
<dbReference type="Pfam" id="PF01764">
    <property type="entry name" value="Lipase_3"/>
    <property type="match status" value="1"/>
</dbReference>
<dbReference type="InterPro" id="IPR002921">
    <property type="entry name" value="Fungal_lipase-type"/>
</dbReference>
<name>A0A8H4BBY3_MUCCL</name>
<dbReference type="PANTHER" id="PTHR45856:SF24">
    <property type="entry name" value="FUNGAL LIPASE-LIKE DOMAIN-CONTAINING PROTEIN"/>
    <property type="match status" value="1"/>
</dbReference>
<dbReference type="EMBL" id="JAAECE010000006">
    <property type="protein sequence ID" value="KAF1799437.1"/>
    <property type="molecule type" value="Genomic_DNA"/>
</dbReference>
<dbReference type="AlphaFoldDB" id="A0A8H4BBY3"/>
<dbReference type="SUPFAM" id="SSF53474">
    <property type="entry name" value="alpha/beta-Hydrolases"/>
    <property type="match status" value="1"/>
</dbReference>
<protein>
    <submittedName>
        <fullName evidence="3">Alpha/Beta hydrolase protein</fullName>
    </submittedName>
</protein>
<reference evidence="3 4" key="1">
    <citation type="submission" date="2019-09" db="EMBL/GenBank/DDBJ databases">
        <authorList>
            <consortium name="DOE Joint Genome Institute"/>
            <person name="Mondo S.J."/>
            <person name="Navarro-Mendoza M.I."/>
            <person name="Perez-Arques C."/>
            <person name="Panchal S."/>
            <person name="Nicolas F.E."/>
            <person name="Ganguly P."/>
            <person name="Pangilinan J."/>
            <person name="Grigoriev I."/>
            <person name="Heitman J."/>
            <person name="Sanya K."/>
            <person name="Garre V."/>
        </authorList>
    </citation>
    <scope>NUCLEOTIDE SEQUENCE [LARGE SCALE GENOMIC DNA]</scope>
    <source>
        <strain evidence="3 4">MU402</strain>
    </source>
</reference>
<feature type="domain" description="Fungal lipase-type" evidence="2">
    <location>
        <begin position="152"/>
        <end position="285"/>
    </location>
</feature>
<dbReference type="Proteomes" id="UP000469890">
    <property type="component" value="Unassembled WGS sequence"/>
</dbReference>
<dbReference type="InterPro" id="IPR051218">
    <property type="entry name" value="Sec_MonoDiacylglyc_Lipase"/>
</dbReference>
<accession>A0A8H4BBY3</accession>